<feature type="active site" description="Nucleophile" evidence="4 5">
    <location>
        <position position="55"/>
    </location>
</feature>
<evidence type="ECO:0000256" key="3">
    <source>
        <dbReference type="ARBA" id="ARBA00023235"/>
    </source>
</evidence>
<gene>
    <name evidence="4 9" type="primary">truA</name>
    <name evidence="9" type="ORF">WOSG25_010190</name>
</gene>
<evidence type="ECO:0000256" key="6">
    <source>
        <dbReference type="PIRSR" id="PIRSR001430-2"/>
    </source>
</evidence>
<evidence type="ECO:0000259" key="8">
    <source>
        <dbReference type="Pfam" id="PF01416"/>
    </source>
</evidence>
<dbReference type="AlphaFoldDB" id="A0A069CRF7"/>
<keyword evidence="10" id="KW-1185">Reference proteome</keyword>
<dbReference type="GO" id="GO:0160147">
    <property type="term" value="F:tRNA pseudouridine(38-40) synthase activity"/>
    <property type="evidence" value="ECO:0007669"/>
    <property type="project" value="UniProtKB-EC"/>
</dbReference>
<dbReference type="OrthoDB" id="9811823at2"/>
<feature type="domain" description="Pseudouridine synthase I TruA alpha/beta" evidence="8">
    <location>
        <begin position="8"/>
        <end position="107"/>
    </location>
</feature>
<dbReference type="RefSeq" id="WP_027698082.1">
    <property type="nucleotide sequence ID" value="NZ_DF820484.1"/>
</dbReference>
<dbReference type="InterPro" id="IPR001406">
    <property type="entry name" value="PsdUridine_synth_TruA"/>
</dbReference>
<sequence>MPRYKILIKYDGSEFFGWQIQPEKRTVQGEIERVVNMMARSPKNWIRVQGSGRTDTGVHALAQVAHFDFPFDVPAEGLRKGLCSKLPFDITVTAAEQVADDFHAQYSAHDKTYWYRFSTAEFKDPFKYKYTGHWHRKLDFAKMEAAIGDYVGEHDWISFAASGFQAKTTIRTVYSAKIEAHPEDEEIWFEFSGSGFLYNQVRIMVGVLLEIGNGVRPVDDIQRLFTVRDRQEARFTAPASGLYLKSVDY</sequence>
<dbReference type="eggNOG" id="COG0101">
    <property type="taxonomic scope" value="Bacteria"/>
</dbReference>
<dbReference type="GO" id="GO:0003723">
    <property type="term" value="F:RNA binding"/>
    <property type="evidence" value="ECO:0007669"/>
    <property type="project" value="InterPro"/>
</dbReference>
<evidence type="ECO:0000256" key="1">
    <source>
        <dbReference type="ARBA" id="ARBA00009375"/>
    </source>
</evidence>
<evidence type="ECO:0000256" key="4">
    <source>
        <dbReference type="HAMAP-Rule" id="MF_00171"/>
    </source>
</evidence>
<dbReference type="InterPro" id="IPR020094">
    <property type="entry name" value="TruA/RsuA/RluB/E/F_N"/>
</dbReference>
<reference evidence="10" key="1">
    <citation type="journal article" date="2014" name="Genome Announc.">
        <title>Draft genome sequence of Weissella oryzae SG25T, isolated from fermented rice grains.</title>
        <authorList>
            <person name="Tanizawa Y."/>
            <person name="Fujisawa T."/>
            <person name="Mochizuki T."/>
            <person name="Kaminuma E."/>
            <person name="Suzuki Y."/>
            <person name="Nakamura Y."/>
            <person name="Tohno M."/>
        </authorList>
    </citation>
    <scope>NUCLEOTIDE SEQUENCE [LARGE SCALE GENOMIC DNA]</scope>
    <source>
        <strain evidence="10">DSM 25784 / JCM 18191 / LMG 30913 / SG25</strain>
    </source>
</reference>
<comment type="subunit">
    <text evidence="4">Homodimer.</text>
</comment>
<protein>
    <recommendedName>
        <fullName evidence="4">tRNA pseudouridine synthase A</fullName>
        <ecNumber evidence="4">5.4.99.12</ecNumber>
    </recommendedName>
    <alternativeName>
        <fullName evidence="4">tRNA pseudouridine(38-40) synthase</fullName>
    </alternativeName>
    <alternativeName>
        <fullName evidence="4">tRNA pseudouridylate synthase I</fullName>
    </alternativeName>
    <alternativeName>
        <fullName evidence="4">tRNA-uridine isomerase I</fullName>
    </alternativeName>
</protein>
<dbReference type="Pfam" id="PF01416">
    <property type="entry name" value="PseudoU_synth_1"/>
    <property type="match status" value="2"/>
</dbReference>
<dbReference type="PIRSF" id="PIRSF001430">
    <property type="entry name" value="tRNA_psdUrid_synth"/>
    <property type="match status" value="1"/>
</dbReference>
<dbReference type="GO" id="GO:0031119">
    <property type="term" value="P:tRNA pseudouridine synthesis"/>
    <property type="evidence" value="ECO:0007669"/>
    <property type="project" value="UniProtKB-UniRule"/>
</dbReference>
<feature type="binding site" evidence="4 6">
    <location>
        <position position="113"/>
    </location>
    <ligand>
        <name>substrate</name>
    </ligand>
</feature>
<dbReference type="PANTHER" id="PTHR11142:SF0">
    <property type="entry name" value="TRNA PSEUDOURIDINE SYNTHASE-LIKE 1"/>
    <property type="match status" value="1"/>
</dbReference>
<dbReference type="InterPro" id="IPR020097">
    <property type="entry name" value="PsdUridine_synth_TruA_a/b_dom"/>
</dbReference>
<dbReference type="CDD" id="cd02570">
    <property type="entry name" value="PseudoU_synth_EcTruA"/>
    <property type="match status" value="1"/>
</dbReference>
<keyword evidence="3 4" id="KW-0413">Isomerase</keyword>
<dbReference type="STRING" id="1329250.WOSG25_010190"/>
<evidence type="ECO:0000256" key="5">
    <source>
        <dbReference type="PIRSR" id="PIRSR001430-1"/>
    </source>
</evidence>
<name>A0A069CRF7_WEIOS</name>
<dbReference type="SUPFAM" id="SSF55120">
    <property type="entry name" value="Pseudouridine synthase"/>
    <property type="match status" value="1"/>
</dbReference>
<accession>A0A069CRF7</accession>
<dbReference type="InterPro" id="IPR020095">
    <property type="entry name" value="PsdUridine_synth_TruA_C"/>
</dbReference>
<evidence type="ECO:0000256" key="2">
    <source>
        <dbReference type="ARBA" id="ARBA00022694"/>
    </source>
</evidence>
<dbReference type="NCBIfam" id="TIGR00071">
    <property type="entry name" value="hisT_truA"/>
    <property type="match status" value="1"/>
</dbReference>
<comment type="catalytic activity">
    <reaction evidence="4 7">
        <text>uridine(38/39/40) in tRNA = pseudouridine(38/39/40) in tRNA</text>
        <dbReference type="Rhea" id="RHEA:22376"/>
        <dbReference type="Rhea" id="RHEA-COMP:10085"/>
        <dbReference type="Rhea" id="RHEA-COMP:10087"/>
        <dbReference type="ChEBI" id="CHEBI:65314"/>
        <dbReference type="ChEBI" id="CHEBI:65315"/>
        <dbReference type="EC" id="5.4.99.12"/>
    </reaction>
</comment>
<organism evidence="9 10">
    <name type="scientific">Weissella oryzae (strain DSM 25784 / JCM 18191 / LMG 30913 / SG25)</name>
    <dbReference type="NCBI Taxonomy" id="1329250"/>
    <lineage>
        <taxon>Bacteria</taxon>
        <taxon>Bacillati</taxon>
        <taxon>Bacillota</taxon>
        <taxon>Bacilli</taxon>
        <taxon>Lactobacillales</taxon>
        <taxon>Lactobacillaceae</taxon>
        <taxon>Weissella</taxon>
    </lineage>
</organism>
<dbReference type="EMBL" id="DF820484">
    <property type="protein sequence ID" value="GAK29932.1"/>
    <property type="molecule type" value="Genomic_DNA"/>
</dbReference>
<evidence type="ECO:0000313" key="9">
    <source>
        <dbReference type="EMBL" id="GAK29932.1"/>
    </source>
</evidence>
<dbReference type="PANTHER" id="PTHR11142">
    <property type="entry name" value="PSEUDOURIDYLATE SYNTHASE"/>
    <property type="match status" value="1"/>
</dbReference>
<comment type="similarity">
    <text evidence="1 4 7">Belongs to the tRNA pseudouridine synthase TruA family.</text>
</comment>
<keyword evidence="2 4" id="KW-0819">tRNA processing</keyword>
<proteinExistence type="inferred from homology"/>
<dbReference type="HAMAP" id="MF_00171">
    <property type="entry name" value="TruA"/>
    <property type="match status" value="1"/>
</dbReference>
<dbReference type="Gene3D" id="3.30.70.660">
    <property type="entry name" value="Pseudouridine synthase I, catalytic domain, C-terminal subdomain"/>
    <property type="match status" value="1"/>
</dbReference>
<dbReference type="Proteomes" id="UP000030643">
    <property type="component" value="Unassembled WGS sequence"/>
</dbReference>
<comment type="caution">
    <text evidence="4">Lacks conserved residue(s) required for the propagation of feature annotation.</text>
</comment>
<dbReference type="FunFam" id="3.30.70.580:FF:000001">
    <property type="entry name" value="tRNA pseudouridine synthase A"/>
    <property type="match status" value="1"/>
</dbReference>
<dbReference type="EC" id="5.4.99.12" evidence="4"/>
<evidence type="ECO:0000256" key="7">
    <source>
        <dbReference type="RuleBase" id="RU003792"/>
    </source>
</evidence>
<comment type="function">
    <text evidence="4">Formation of pseudouridine at positions 38, 39 and 40 in the anticodon stem and loop of transfer RNAs.</text>
</comment>
<dbReference type="Gene3D" id="3.30.70.580">
    <property type="entry name" value="Pseudouridine synthase I, catalytic domain, N-terminal subdomain"/>
    <property type="match status" value="1"/>
</dbReference>
<dbReference type="InterPro" id="IPR020103">
    <property type="entry name" value="PsdUridine_synth_cat_dom_sf"/>
</dbReference>
<feature type="domain" description="Pseudouridine synthase I TruA alpha/beta" evidence="8">
    <location>
        <begin position="146"/>
        <end position="249"/>
    </location>
</feature>
<evidence type="ECO:0000313" key="10">
    <source>
        <dbReference type="Proteomes" id="UP000030643"/>
    </source>
</evidence>